<dbReference type="InterPro" id="IPR027417">
    <property type="entry name" value="P-loop_NTPase"/>
</dbReference>
<proteinExistence type="predicted"/>
<keyword evidence="3" id="KW-1185">Reference proteome</keyword>
<feature type="domain" description="NadR/Ttd14 AAA" evidence="1">
    <location>
        <begin position="3"/>
        <end position="152"/>
    </location>
</feature>
<dbReference type="GO" id="GO:0005524">
    <property type="term" value="F:ATP binding"/>
    <property type="evidence" value="ECO:0007669"/>
    <property type="project" value="UniProtKB-KW"/>
</dbReference>
<protein>
    <submittedName>
        <fullName evidence="2">ATP-binding protein</fullName>
    </submittedName>
</protein>
<evidence type="ECO:0000313" key="3">
    <source>
        <dbReference type="Proteomes" id="UP001230496"/>
    </source>
</evidence>
<dbReference type="PANTHER" id="PTHR37512">
    <property type="entry name" value="TRIFUNCTIONAL NAD BIOSYNTHESIS/REGULATOR PROTEIN NADR"/>
    <property type="match status" value="1"/>
</dbReference>
<evidence type="ECO:0000259" key="1">
    <source>
        <dbReference type="Pfam" id="PF13521"/>
    </source>
</evidence>
<dbReference type="Pfam" id="PF13521">
    <property type="entry name" value="AAA_28"/>
    <property type="match status" value="1"/>
</dbReference>
<reference evidence="2 3" key="1">
    <citation type="submission" date="2023-08" db="EMBL/GenBank/DDBJ databases">
        <title>Comparative genomics and taxonomic characterization of three novel marine species of genus Marivirga.</title>
        <authorList>
            <person name="Muhammad N."/>
            <person name="Kim S.-G."/>
        </authorList>
    </citation>
    <scope>NUCLEOTIDE SEQUENCE [LARGE SCALE GENOMIC DNA]</scope>
    <source>
        <strain evidence="2 3">BDSF4-3</strain>
    </source>
</reference>
<evidence type="ECO:0000313" key="2">
    <source>
        <dbReference type="EMBL" id="WMN12905.1"/>
    </source>
</evidence>
<gene>
    <name evidence="2" type="ORF">QYS49_34960</name>
</gene>
<dbReference type="SUPFAM" id="SSF52540">
    <property type="entry name" value="P-loop containing nucleoside triphosphate hydrolases"/>
    <property type="match status" value="1"/>
</dbReference>
<dbReference type="KEGG" id="msaa:QYS49_34960"/>
<name>A0AA51ND24_9BACT</name>
<keyword evidence="2" id="KW-0067">ATP-binding</keyword>
<dbReference type="InterPro" id="IPR052735">
    <property type="entry name" value="NAD_biosynth-regulator"/>
</dbReference>
<dbReference type="Proteomes" id="UP001230496">
    <property type="component" value="Chromosome"/>
</dbReference>
<dbReference type="AlphaFoldDB" id="A0AA51ND24"/>
<dbReference type="InterPro" id="IPR038727">
    <property type="entry name" value="NadR/Ttd14_AAA_dom"/>
</dbReference>
<dbReference type="EMBL" id="CP129971">
    <property type="protein sequence ID" value="WMN12905.1"/>
    <property type="molecule type" value="Genomic_DNA"/>
</dbReference>
<accession>A0AA51ND24</accession>
<sequence length="168" mass="19564">MIKIAIIGPESTGKSTLTKGLANYFQELYVPEYGRQYLEENGSQYEKSDLLKISKGMLGAEKTQAKNAQHFLFCDTDLIMMKVWYEVKYGQCHPFILGKLAENPYDYYLLCAPDLPWEADPLRENPNIREELYERYQRELEEYGVEYSIISGEEGRLKKAIEVIEKLK</sequence>
<dbReference type="PANTHER" id="PTHR37512:SF1">
    <property type="entry name" value="NADR_TTD14 AAA DOMAIN-CONTAINING PROTEIN"/>
    <property type="match status" value="1"/>
</dbReference>
<keyword evidence="2" id="KW-0547">Nucleotide-binding</keyword>
<dbReference type="Gene3D" id="3.40.50.300">
    <property type="entry name" value="P-loop containing nucleotide triphosphate hydrolases"/>
    <property type="match status" value="1"/>
</dbReference>
<dbReference type="RefSeq" id="WP_308351278.1">
    <property type="nucleotide sequence ID" value="NZ_CP129971.1"/>
</dbReference>
<organism evidence="2 3">
    <name type="scientific">Marivirga salinarum</name>
    <dbReference type="NCBI Taxonomy" id="3059078"/>
    <lineage>
        <taxon>Bacteria</taxon>
        <taxon>Pseudomonadati</taxon>
        <taxon>Bacteroidota</taxon>
        <taxon>Cytophagia</taxon>
        <taxon>Cytophagales</taxon>
        <taxon>Marivirgaceae</taxon>
        <taxon>Marivirga</taxon>
    </lineage>
</organism>